<evidence type="ECO:0000256" key="7">
    <source>
        <dbReference type="RuleBase" id="RU000631"/>
    </source>
</evidence>
<dbReference type="InterPro" id="IPR045061">
    <property type="entry name" value="FtsZ/CetZ"/>
</dbReference>
<evidence type="ECO:0000256" key="3">
    <source>
        <dbReference type="ARBA" id="ARBA00023134"/>
    </source>
</evidence>
<gene>
    <name evidence="5" type="primary">ftsZ</name>
    <name evidence="11" type="ORF">DA803_01245</name>
</gene>
<evidence type="ECO:0000256" key="2">
    <source>
        <dbReference type="ARBA" id="ARBA00022741"/>
    </source>
</evidence>
<dbReference type="PRINTS" id="PR00423">
    <property type="entry name" value="CELLDVISFTSZ"/>
</dbReference>
<keyword evidence="3 5" id="KW-0342">GTP-binding</keyword>
<comment type="similarity">
    <text evidence="1 5 7">Belongs to the FtsZ family.</text>
</comment>
<dbReference type="InterPro" id="IPR003008">
    <property type="entry name" value="Tubulin_FtsZ_GTPase"/>
</dbReference>
<dbReference type="GO" id="GO:0043093">
    <property type="term" value="P:FtsZ-dependent cytokinesis"/>
    <property type="evidence" value="ECO:0007669"/>
    <property type="project" value="UniProtKB-UniRule"/>
</dbReference>
<proteinExistence type="inferred from homology"/>
<reference evidence="11 12" key="1">
    <citation type="submission" date="2018-05" db="EMBL/GenBank/DDBJ databases">
        <title>Annotation of the Mycoplasma phocidae genome.</title>
        <authorList>
            <person name="Brown D.R."/>
            <person name="Kutish G.F."/>
            <person name="Frasca S.Jr."/>
        </authorList>
    </citation>
    <scope>NUCLEOTIDE SEQUENCE [LARGE SCALE GENOMIC DNA]</scope>
    <source>
        <strain evidence="11 12">105</strain>
    </source>
</reference>
<dbReference type="PANTHER" id="PTHR30314">
    <property type="entry name" value="CELL DIVISION PROTEIN FTSZ-RELATED"/>
    <property type="match status" value="1"/>
</dbReference>
<dbReference type="InterPro" id="IPR000158">
    <property type="entry name" value="Cell_div_FtsZ"/>
</dbReference>
<evidence type="ECO:0000256" key="8">
    <source>
        <dbReference type="SAM" id="MobiDB-lite"/>
    </source>
</evidence>
<dbReference type="PANTHER" id="PTHR30314:SF3">
    <property type="entry name" value="MITOCHONDRIAL DIVISION PROTEIN FSZA"/>
    <property type="match status" value="1"/>
</dbReference>
<feature type="region of interest" description="Disordered" evidence="8">
    <location>
        <begin position="360"/>
        <end position="380"/>
    </location>
</feature>
<feature type="domain" description="Tubulin/FtsZ GTPase" evidence="9">
    <location>
        <begin position="11"/>
        <end position="200"/>
    </location>
</feature>
<evidence type="ECO:0000259" key="10">
    <source>
        <dbReference type="SMART" id="SM00865"/>
    </source>
</evidence>
<dbReference type="EMBL" id="CP029295">
    <property type="protein sequence ID" value="AXE60715.1"/>
    <property type="molecule type" value="Genomic_DNA"/>
</dbReference>
<feature type="binding site" evidence="5">
    <location>
        <position position="139"/>
    </location>
    <ligand>
        <name>GTP</name>
        <dbReference type="ChEBI" id="CHEBI:37565"/>
    </ligand>
</feature>
<comment type="subcellular location">
    <subcellularLocation>
        <location evidence="5">Cytoplasm</location>
    </subcellularLocation>
    <text evidence="5">Assembles at midcell at the inner surface of the cytoplasmic membrane.</text>
</comment>
<evidence type="ECO:0000256" key="6">
    <source>
        <dbReference type="NCBIfam" id="TIGR00065"/>
    </source>
</evidence>
<evidence type="ECO:0000256" key="5">
    <source>
        <dbReference type="HAMAP-Rule" id="MF_00909"/>
    </source>
</evidence>
<dbReference type="Pfam" id="PF00091">
    <property type="entry name" value="Tubulin"/>
    <property type="match status" value="1"/>
</dbReference>
<comment type="subunit">
    <text evidence="5">Homodimer. Polymerizes to form a dynamic ring structure in a strictly GTP-dependent manner. Interacts directly with several other division proteins.</text>
</comment>
<dbReference type="Pfam" id="PF12327">
    <property type="entry name" value="FtsZ_C"/>
    <property type="match status" value="1"/>
</dbReference>
<dbReference type="GO" id="GO:0005525">
    <property type="term" value="F:GTP binding"/>
    <property type="evidence" value="ECO:0007669"/>
    <property type="project" value="UniProtKB-UniRule"/>
</dbReference>
<dbReference type="InterPro" id="IPR018316">
    <property type="entry name" value="Tubulin/FtsZ_2-layer-sand-dom"/>
</dbReference>
<feature type="binding site" evidence="5">
    <location>
        <position position="182"/>
    </location>
    <ligand>
        <name>GTP</name>
        <dbReference type="ChEBI" id="CHEBI:37565"/>
    </ligand>
</feature>
<dbReference type="Proteomes" id="UP000252477">
    <property type="component" value="Chromosome"/>
</dbReference>
<keyword evidence="2 5" id="KW-0547">Nucleotide-binding</keyword>
<dbReference type="RefSeq" id="WP_114190827.1">
    <property type="nucleotide sequence ID" value="NZ_CP029295.1"/>
</dbReference>
<feature type="domain" description="Tubulin/FtsZ 2-layer sandwich" evidence="10">
    <location>
        <begin position="202"/>
        <end position="323"/>
    </location>
</feature>
<dbReference type="OrthoDB" id="9813375at2"/>
<evidence type="ECO:0000256" key="1">
    <source>
        <dbReference type="ARBA" id="ARBA00009690"/>
    </source>
</evidence>
<feature type="binding site" evidence="5">
    <location>
        <begin position="104"/>
        <end position="106"/>
    </location>
    <ligand>
        <name>GTP</name>
        <dbReference type="ChEBI" id="CHEBI:37565"/>
    </ligand>
</feature>
<dbReference type="Gene3D" id="3.40.50.1440">
    <property type="entry name" value="Tubulin/FtsZ, GTPase domain"/>
    <property type="match status" value="1"/>
</dbReference>
<sequence length="380" mass="40769">MEEIDYNPVANIKVIGVGGGGNNSIQTLLDTNLGGLEFIVANTDKQALAKFDQKYVLHLGDKRGIGAGAKPEVGRAAAQLSEDDIKSRLKGADLVIITAGMGGGTGTGASPVIAKIAKECKALVVAIITTPFDFEGPKRAEIAQGGIEEIKKYVDSYIVISNNKLLLQYGNIAFNDAFKCANNVLKQTIRTLIDVIAVPGFINLDFADLETIIKDKGEAVVGIGQASGEDRAQKAITSAISSPILESSIVGASDAIVYFSASQKVTLNEIQDGLKTMRELVGNDINIIFGLTQTQSEESNKLGELFVSVIATGLKNNAPKVTKDIQEEIFNNLKNSDIEFETEKTREFLLENGTFQSYDFSSPDDEITQSNSDMADILKH</sequence>
<evidence type="ECO:0000313" key="12">
    <source>
        <dbReference type="Proteomes" id="UP000252477"/>
    </source>
</evidence>
<accession>A0A2Z5IPW4</accession>
<dbReference type="InterPro" id="IPR008280">
    <property type="entry name" value="Tub_FtsZ_C"/>
</dbReference>
<keyword evidence="4 5" id="KW-0717">Septation</keyword>
<dbReference type="GO" id="GO:0003924">
    <property type="term" value="F:GTPase activity"/>
    <property type="evidence" value="ECO:0007669"/>
    <property type="project" value="UniProtKB-UniRule"/>
</dbReference>
<dbReference type="GO" id="GO:0051258">
    <property type="term" value="P:protein polymerization"/>
    <property type="evidence" value="ECO:0007669"/>
    <property type="project" value="UniProtKB-UniRule"/>
</dbReference>
<dbReference type="SMART" id="SM00864">
    <property type="entry name" value="Tubulin"/>
    <property type="match status" value="1"/>
</dbReference>
<comment type="function">
    <text evidence="5 7">Essential cell division protein that forms a contractile ring structure (Z ring) at the future cell division site. The regulation of the ring assembly controls the timing and the location of cell division. One of the functions of the FtsZ ring is to recruit other cell division proteins to the septum to produce a new cell wall between the dividing cells. Binds GTP and shows GTPase activity.</text>
</comment>
<dbReference type="HAMAP" id="MF_00909">
    <property type="entry name" value="FtsZ"/>
    <property type="match status" value="1"/>
</dbReference>
<evidence type="ECO:0000259" key="9">
    <source>
        <dbReference type="SMART" id="SM00864"/>
    </source>
</evidence>
<dbReference type="AlphaFoldDB" id="A0A2Z5IPW4"/>
<protein>
    <recommendedName>
        <fullName evidence="5 6">Cell division protein FtsZ</fullName>
    </recommendedName>
</protein>
<keyword evidence="12" id="KW-1185">Reference proteome</keyword>
<dbReference type="GO" id="GO:0000917">
    <property type="term" value="P:division septum assembly"/>
    <property type="evidence" value="ECO:0007669"/>
    <property type="project" value="UniProtKB-KW"/>
</dbReference>
<dbReference type="SMART" id="SM00865">
    <property type="entry name" value="Tubulin_C"/>
    <property type="match status" value="1"/>
</dbReference>
<dbReference type="InterPro" id="IPR020805">
    <property type="entry name" value="Cell_div_FtsZ_CS"/>
</dbReference>
<organism evidence="11 12">
    <name type="scientific">[Mycoplasma] phocae</name>
    <dbReference type="NCBI Taxonomy" id="142651"/>
    <lineage>
        <taxon>Bacteria</taxon>
        <taxon>Bacillati</taxon>
        <taxon>Mycoplasmatota</taxon>
        <taxon>Mycoplasmoidales</taxon>
        <taxon>Metamycoplasmataceae</taxon>
        <taxon>Metamycoplasma</taxon>
    </lineage>
</organism>
<dbReference type="PROSITE" id="PS01135">
    <property type="entry name" value="FTSZ_2"/>
    <property type="match status" value="1"/>
</dbReference>
<dbReference type="SUPFAM" id="SSF52490">
    <property type="entry name" value="Tubulin nucleotide-binding domain-like"/>
    <property type="match status" value="1"/>
</dbReference>
<keyword evidence="5 7" id="KW-0132">Cell division</keyword>
<dbReference type="FunFam" id="3.40.50.1440:FF:000001">
    <property type="entry name" value="Cell division protein FtsZ"/>
    <property type="match status" value="1"/>
</dbReference>
<dbReference type="CDD" id="cd02201">
    <property type="entry name" value="FtsZ_type1"/>
    <property type="match status" value="1"/>
</dbReference>
<feature type="binding site" evidence="5">
    <location>
        <position position="135"/>
    </location>
    <ligand>
        <name>GTP</name>
        <dbReference type="ChEBI" id="CHEBI:37565"/>
    </ligand>
</feature>
<evidence type="ECO:0000256" key="4">
    <source>
        <dbReference type="ARBA" id="ARBA00023210"/>
    </source>
</evidence>
<name>A0A2Z5IPW4_9BACT</name>
<dbReference type="SUPFAM" id="SSF55307">
    <property type="entry name" value="Tubulin C-terminal domain-like"/>
    <property type="match status" value="1"/>
</dbReference>
<dbReference type="InterPro" id="IPR024757">
    <property type="entry name" value="FtsZ_C"/>
</dbReference>
<dbReference type="InterPro" id="IPR036525">
    <property type="entry name" value="Tubulin/FtsZ_GTPase_sf"/>
</dbReference>
<feature type="binding site" evidence="5">
    <location>
        <begin position="19"/>
        <end position="23"/>
    </location>
    <ligand>
        <name>GTP</name>
        <dbReference type="ChEBI" id="CHEBI:37565"/>
    </ligand>
</feature>
<keyword evidence="5" id="KW-0963">Cytoplasm</keyword>
<dbReference type="GO" id="GO:0005737">
    <property type="term" value="C:cytoplasm"/>
    <property type="evidence" value="ECO:0007669"/>
    <property type="project" value="UniProtKB-SubCell"/>
</dbReference>
<evidence type="ECO:0000313" key="11">
    <source>
        <dbReference type="EMBL" id="AXE60715.1"/>
    </source>
</evidence>
<keyword evidence="5 7" id="KW-0131">Cell cycle</keyword>
<dbReference type="NCBIfam" id="TIGR00065">
    <property type="entry name" value="ftsZ"/>
    <property type="match status" value="1"/>
</dbReference>
<dbReference type="GO" id="GO:0032153">
    <property type="term" value="C:cell division site"/>
    <property type="evidence" value="ECO:0007669"/>
    <property type="project" value="UniProtKB-UniRule"/>
</dbReference>
<dbReference type="KEGG" id="mpho:DA803_01245"/>